<keyword evidence="4 10" id="KW-0808">Transferase</keyword>
<gene>
    <name evidence="10" type="ORF">WAX78_09650</name>
</gene>
<name>A0ABU8FUV7_9BACI</name>
<evidence type="ECO:0000256" key="3">
    <source>
        <dbReference type="ARBA" id="ARBA00022676"/>
    </source>
</evidence>
<proteinExistence type="predicted"/>
<evidence type="ECO:0000259" key="9">
    <source>
        <dbReference type="Pfam" id="PF13231"/>
    </source>
</evidence>
<keyword evidence="5 8" id="KW-0812">Transmembrane</keyword>
<dbReference type="InterPro" id="IPR050297">
    <property type="entry name" value="LipidA_mod_glycosyltrf_83"/>
</dbReference>
<evidence type="ECO:0000256" key="6">
    <source>
        <dbReference type="ARBA" id="ARBA00022989"/>
    </source>
</evidence>
<reference evidence="10 11" key="1">
    <citation type="submission" date="2024-01" db="EMBL/GenBank/DDBJ databases">
        <title>Seven novel Bacillus-like species.</title>
        <authorList>
            <person name="Liu G."/>
        </authorList>
    </citation>
    <scope>NUCLEOTIDE SEQUENCE [LARGE SCALE GENOMIC DNA]</scope>
    <source>
        <strain evidence="10 11">FJAT-53711</strain>
    </source>
</reference>
<keyword evidence="2" id="KW-1003">Cell membrane</keyword>
<dbReference type="PANTHER" id="PTHR33908:SF3">
    <property type="entry name" value="UNDECAPRENYL PHOSPHATE-ALPHA-4-AMINO-4-DEOXY-L-ARABINOSE ARABINOSYL TRANSFERASE"/>
    <property type="match status" value="1"/>
</dbReference>
<feature type="transmembrane region" description="Helical" evidence="8">
    <location>
        <begin position="45"/>
        <end position="65"/>
    </location>
</feature>
<evidence type="ECO:0000313" key="10">
    <source>
        <dbReference type="EMBL" id="MEI4829714.1"/>
    </source>
</evidence>
<feature type="transmembrane region" description="Helical" evidence="8">
    <location>
        <begin position="243"/>
        <end position="263"/>
    </location>
</feature>
<feature type="transmembrane region" description="Helical" evidence="8">
    <location>
        <begin position="275"/>
        <end position="298"/>
    </location>
</feature>
<dbReference type="RefSeq" id="WP_336482078.1">
    <property type="nucleotide sequence ID" value="NZ_JBAWSV010000003.1"/>
</dbReference>
<feature type="transmembrane region" description="Helical" evidence="8">
    <location>
        <begin position="12"/>
        <end position="33"/>
    </location>
</feature>
<feature type="transmembrane region" description="Helical" evidence="8">
    <location>
        <begin position="207"/>
        <end position="237"/>
    </location>
</feature>
<dbReference type="EMBL" id="JBAWSV010000003">
    <property type="protein sequence ID" value="MEI4829714.1"/>
    <property type="molecule type" value="Genomic_DNA"/>
</dbReference>
<keyword evidence="6 8" id="KW-1133">Transmembrane helix</keyword>
<comment type="caution">
    <text evidence="10">The sequence shown here is derived from an EMBL/GenBank/DDBJ whole genome shotgun (WGS) entry which is preliminary data.</text>
</comment>
<evidence type="ECO:0000256" key="7">
    <source>
        <dbReference type="ARBA" id="ARBA00023136"/>
    </source>
</evidence>
<evidence type="ECO:0000256" key="5">
    <source>
        <dbReference type="ARBA" id="ARBA00022692"/>
    </source>
</evidence>
<dbReference type="PANTHER" id="PTHR33908">
    <property type="entry name" value="MANNOSYLTRANSFERASE YKCB-RELATED"/>
    <property type="match status" value="1"/>
</dbReference>
<comment type="subcellular location">
    <subcellularLocation>
        <location evidence="1">Cell membrane</location>
        <topology evidence="1">Multi-pass membrane protein</topology>
    </subcellularLocation>
</comment>
<feature type="transmembrane region" description="Helical" evidence="8">
    <location>
        <begin position="425"/>
        <end position="443"/>
    </location>
</feature>
<feature type="domain" description="Glycosyltransferase RgtA/B/C/D-like" evidence="9">
    <location>
        <begin position="138"/>
        <end position="283"/>
    </location>
</feature>
<evidence type="ECO:0000313" key="11">
    <source>
        <dbReference type="Proteomes" id="UP001367922"/>
    </source>
</evidence>
<feature type="transmembrane region" description="Helical" evidence="8">
    <location>
        <begin position="449"/>
        <end position="472"/>
    </location>
</feature>
<dbReference type="GO" id="GO:0016757">
    <property type="term" value="F:glycosyltransferase activity"/>
    <property type="evidence" value="ECO:0007669"/>
    <property type="project" value="UniProtKB-KW"/>
</dbReference>
<sequence length="480" mass="55150">MLNIQWGRLSSLLGKFLIVLCFIIFAFAIWNSYWAIKEVLQVRTLISGPIIISIMALLILLSYLANKFLSRVTFILLLIVCAFTIRLIWIIKIPTPIESDFAVMYESAVQAAKGDFSFTTSSYYTTWVYQLGFTMYEAFVVKLFGDSTFILKLLNILYCTGTTLFVYGITSKVFNEWSGRIAGILYAFYIPSIVMSSILTNQHLATFLFYLGFYLLVTKGLSSKYMWIFIGAILSFGDVMRPLGMLILLAVAIYLFLDGFLGKDKQTMFNTTKKFVGLIIVFYTVHYLISASFMAAGITKYPLSNRDPLWKFVLGFNHETKGTYSAEDANRVMSLEIGEERKAEEMKIIKERLADKGKVLELFGDKFAYMWGDIDASGYWSLGQLNKENLKDKSMEYEKYIYVATMLFGLVGLLSLLVQKEKNLQYTLFLLLIIGYVCVHFLIEVQTRYRYFIIPSFFIIQSYGIYVTHQLIQKMLISKK</sequence>
<evidence type="ECO:0000256" key="4">
    <source>
        <dbReference type="ARBA" id="ARBA00022679"/>
    </source>
</evidence>
<evidence type="ECO:0000256" key="8">
    <source>
        <dbReference type="SAM" id="Phobius"/>
    </source>
</evidence>
<dbReference type="Pfam" id="PF13231">
    <property type="entry name" value="PMT_2"/>
    <property type="match status" value="1"/>
</dbReference>
<feature type="transmembrane region" description="Helical" evidence="8">
    <location>
        <begin position="181"/>
        <end position="200"/>
    </location>
</feature>
<keyword evidence="11" id="KW-1185">Reference proteome</keyword>
<organism evidence="10 11">
    <name type="scientific">Bacillus yunxiaonensis</name>
    <dbReference type="NCBI Taxonomy" id="3127665"/>
    <lineage>
        <taxon>Bacteria</taxon>
        <taxon>Bacillati</taxon>
        <taxon>Bacillota</taxon>
        <taxon>Bacilli</taxon>
        <taxon>Bacillales</taxon>
        <taxon>Bacillaceae</taxon>
        <taxon>Bacillus</taxon>
    </lineage>
</organism>
<evidence type="ECO:0000256" key="1">
    <source>
        <dbReference type="ARBA" id="ARBA00004651"/>
    </source>
</evidence>
<evidence type="ECO:0000256" key="2">
    <source>
        <dbReference type="ARBA" id="ARBA00022475"/>
    </source>
</evidence>
<feature type="transmembrane region" description="Helical" evidence="8">
    <location>
        <begin position="149"/>
        <end position="169"/>
    </location>
</feature>
<accession>A0ABU8FUV7</accession>
<dbReference type="Proteomes" id="UP001367922">
    <property type="component" value="Unassembled WGS sequence"/>
</dbReference>
<feature type="transmembrane region" description="Helical" evidence="8">
    <location>
        <begin position="72"/>
        <end position="91"/>
    </location>
</feature>
<dbReference type="EC" id="2.4.-.-" evidence="10"/>
<protein>
    <submittedName>
        <fullName evidence="10">Glycosyltransferase family 39 protein</fullName>
        <ecNumber evidence="10">2.4.-.-</ecNumber>
    </submittedName>
</protein>
<keyword evidence="7 8" id="KW-0472">Membrane</keyword>
<dbReference type="InterPro" id="IPR038731">
    <property type="entry name" value="RgtA/B/C-like"/>
</dbReference>
<feature type="transmembrane region" description="Helical" evidence="8">
    <location>
        <begin position="400"/>
        <end position="418"/>
    </location>
</feature>
<feature type="transmembrane region" description="Helical" evidence="8">
    <location>
        <begin position="127"/>
        <end position="144"/>
    </location>
</feature>
<keyword evidence="3 10" id="KW-0328">Glycosyltransferase</keyword>